<evidence type="ECO:0000313" key="3">
    <source>
        <dbReference type="Proteomes" id="UP000272400"/>
    </source>
</evidence>
<reference evidence="2 3" key="1">
    <citation type="submission" date="2018-11" db="EMBL/GenBank/DDBJ databases">
        <title>Sequencing the genomes of 1000 actinobacteria strains.</title>
        <authorList>
            <person name="Klenk H.-P."/>
        </authorList>
    </citation>
    <scope>NUCLEOTIDE SEQUENCE [LARGE SCALE GENOMIC DNA]</scope>
    <source>
        <strain evidence="2 3">DSM 44254</strain>
    </source>
</reference>
<evidence type="ECO:0000313" key="2">
    <source>
        <dbReference type="EMBL" id="ROO82848.1"/>
    </source>
</evidence>
<accession>A0A3N1CQ52</accession>
<name>A0A3N1CQ52_9ACTN</name>
<dbReference type="AlphaFoldDB" id="A0A3N1CQ52"/>
<protein>
    <submittedName>
        <fullName evidence="2">Uncharacterized protein</fullName>
    </submittedName>
</protein>
<gene>
    <name evidence="2" type="ORF">EDD29_0333</name>
</gene>
<feature type="region of interest" description="Disordered" evidence="1">
    <location>
        <begin position="46"/>
        <end position="74"/>
    </location>
</feature>
<evidence type="ECO:0000256" key="1">
    <source>
        <dbReference type="SAM" id="MobiDB-lite"/>
    </source>
</evidence>
<keyword evidence="3" id="KW-1185">Reference proteome</keyword>
<comment type="caution">
    <text evidence="2">The sequence shown here is derived from an EMBL/GenBank/DDBJ whole genome shotgun (WGS) entry which is preliminary data.</text>
</comment>
<organism evidence="2 3">
    <name type="scientific">Actinocorallia herbida</name>
    <dbReference type="NCBI Taxonomy" id="58109"/>
    <lineage>
        <taxon>Bacteria</taxon>
        <taxon>Bacillati</taxon>
        <taxon>Actinomycetota</taxon>
        <taxon>Actinomycetes</taxon>
        <taxon>Streptosporangiales</taxon>
        <taxon>Thermomonosporaceae</taxon>
        <taxon>Actinocorallia</taxon>
    </lineage>
</organism>
<dbReference type="Proteomes" id="UP000272400">
    <property type="component" value="Unassembled WGS sequence"/>
</dbReference>
<proteinExistence type="predicted"/>
<dbReference type="EMBL" id="RJKE01000001">
    <property type="protein sequence ID" value="ROO82848.1"/>
    <property type="molecule type" value="Genomic_DNA"/>
</dbReference>
<sequence>MERSESALGTVDFPLRLRASMEAPQSLLEQALRPLGAVPARAAETHRTVSDALRPMTEIHADSTPCPDPRAARR</sequence>